<dbReference type="Gene3D" id="1.25.40.10">
    <property type="entry name" value="Tetratricopeptide repeat domain"/>
    <property type="match status" value="1"/>
</dbReference>
<name>A0ABQ5N0V1_9CLOT</name>
<dbReference type="Pfam" id="PF13174">
    <property type="entry name" value="TPR_6"/>
    <property type="match status" value="1"/>
</dbReference>
<evidence type="ECO:0000313" key="3">
    <source>
        <dbReference type="EMBL" id="GLC28822.1"/>
    </source>
</evidence>
<reference evidence="3 4" key="1">
    <citation type="journal article" date="2024" name="Int. J. Syst. Evol. Microbiol.">
        <title>Clostridium omnivorum sp. nov., isolated from anoxic soil under the treatment of reductive soil disinfestation.</title>
        <authorList>
            <person name="Ueki A."/>
            <person name="Tonouchi A."/>
            <person name="Kaku N."/>
            <person name="Honma S."/>
            <person name="Ueki K."/>
        </authorList>
    </citation>
    <scope>NUCLEOTIDE SEQUENCE [LARGE SCALE GENOMIC DNA]</scope>
    <source>
        <strain evidence="3 4">E14</strain>
    </source>
</reference>
<evidence type="ECO:0000313" key="4">
    <source>
        <dbReference type="Proteomes" id="UP001208567"/>
    </source>
</evidence>
<gene>
    <name evidence="3" type="ORF">bsdE14_02320</name>
</gene>
<dbReference type="InterPro" id="IPR019734">
    <property type="entry name" value="TPR_rpt"/>
</dbReference>
<dbReference type="RefSeq" id="WP_264848092.1">
    <property type="nucleotide sequence ID" value="NZ_BRXR01000001.1"/>
</dbReference>
<comment type="caution">
    <text evidence="3">The sequence shown here is derived from an EMBL/GenBank/DDBJ whole genome shotgun (WGS) entry which is preliminary data.</text>
</comment>
<keyword evidence="1" id="KW-0802">TPR repeat</keyword>
<evidence type="ECO:0008006" key="5">
    <source>
        <dbReference type="Google" id="ProtNLM"/>
    </source>
</evidence>
<dbReference type="InterPro" id="IPR011990">
    <property type="entry name" value="TPR-like_helical_dom_sf"/>
</dbReference>
<keyword evidence="4" id="KW-1185">Reference proteome</keyword>
<proteinExistence type="predicted"/>
<dbReference type="Proteomes" id="UP001208567">
    <property type="component" value="Unassembled WGS sequence"/>
</dbReference>
<dbReference type="EMBL" id="BRXR01000001">
    <property type="protein sequence ID" value="GLC28822.1"/>
    <property type="molecule type" value="Genomic_DNA"/>
</dbReference>
<sequence>MKNKDYELKPVEGLSLKPFYLKSPKMNVRVYVVSGIMLLILAIVYPYLFAAVPFYFYYIYKKIKYYKSEPSILLHEAIDKYLLDELDDSLNLLNRLSDMEPDNIKCNTLRALIYYSQEYYEKAAEMLEKVPHKIIGNDLDLMLKLADSYLKIQEKDKAIKVYNNILKVYPNSEFIKDILKNVK</sequence>
<keyword evidence="2" id="KW-1133">Transmembrane helix</keyword>
<dbReference type="SUPFAM" id="SSF48452">
    <property type="entry name" value="TPR-like"/>
    <property type="match status" value="1"/>
</dbReference>
<organism evidence="3 4">
    <name type="scientific">Clostridium omnivorum</name>
    <dbReference type="NCBI Taxonomy" id="1604902"/>
    <lineage>
        <taxon>Bacteria</taxon>
        <taxon>Bacillati</taxon>
        <taxon>Bacillota</taxon>
        <taxon>Clostridia</taxon>
        <taxon>Eubacteriales</taxon>
        <taxon>Clostridiaceae</taxon>
        <taxon>Clostridium</taxon>
    </lineage>
</organism>
<keyword evidence="2" id="KW-0812">Transmembrane</keyword>
<accession>A0ABQ5N0V1</accession>
<keyword evidence="2" id="KW-0472">Membrane</keyword>
<evidence type="ECO:0000256" key="2">
    <source>
        <dbReference type="SAM" id="Phobius"/>
    </source>
</evidence>
<protein>
    <recommendedName>
        <fullName evidence="5">Tetratricopeptide repeat protein</fullName>
    </recommendedName>
</protein>
<feature type="transmembrane region" description="Helical" evidence="2">
    <location>
        <begin position="30"/>
        <end position="58"/>
    </location>
</feature>
<feature type="repeat" description="TPR" evidence="1">
    <location>
        <begin position="139"/>
        <end position="172"/>
    </location>
</feature>
<dbReference type="PROSITE" id="PS50005">
    <property type="entry name" value="TPR"/>
    <property type="match status" value="1"/>
</dbReference>
<evidence type="ECO:0000256" key="1">
    <source>
        <dbReference type="PROSITE-ProRule" id="PRU00339"/>
    </source>
</evidence>